<dbReference type="AlphaFoldDB" id="A0A9B0TPI5"/>
<dbReference type="GeneID" id="102825774"/>
<dbReference type="Proteomes" id="UP000504623">
    <property type="component" value="Unplaced"/>
</dbReference>
<protein>
    <submittedName>
        <fullName evidence="3">Vegetative cell wall protein gp1-like</fullName>
    </submittedName>
</protein>
<sequence length="253" mass="26763">MAPPRDDVTVPPPAPLGGSRGTQIPKGLAAERVASSLSGSPRGPPPQCSKGRTAEGWGNTRVPEGRPPPQGTDGSEKALARLSGGSPVEGRRRAQQPPRTPQPPDLQPPVPDSSPLRRRPFSPYPHPNTAPPASIGRSRISVARRQDQHPRPAHTRPPLRSPRPHPDWCSRQRWAPSNAALGAIAAQPPPTARTQPSAPSPGAEPSLPSQRVHRAGTTPSPVRRALPAPVQPRGARLRAQPPSIARRALPNPA</sequence>
<proteinExistence type="predicted"/>
<feature type="region of interest" description="Disordered" evidence="1">
    <location>
        <begin position="1"/>
        <end position="253"/>
    </location>
</feature>
<feature type="compositionally biased region" description="Pro residues" evidence="1">
    <location>
        <begin position="98"/>
        <end position="112"/>
    </location>
</feature>
<evidence type="ECO:0000313" key="3">
    <source>
        <dbReference type="RefSeq" id="XP_006869091.1"/>
    </source>
</evidence>
<name>A0A9B0TPI5_CHRAS</name>
<feature type="compositionally biased region" description="Low complexity" evidence="1">
    <location>
        <begin position="192"/>
        <end position="201"/>
    </location>
</feature>
<keyword evidence="2" id="KW-1185">Reference proteome</keyword>
<reference evidence="3" key="1">
    <citation type="submission" date="2025-08" db="UniProtKB">
        <authorList>
            <consortium name="RefSeq"/>
        </authorList>
    </citation>
    <scope>IDENTIFICATION</scope>
    <source>
        <tissue evidence="3">Spleen</tissue>
    </source>
</reference>
<organism evidence="2 3">
    <name type="scientific">Chrysochloris asiatica</name>
    <name type="common">Cape golden mole</name>
    <dbReference type="NCBI Taxonomy" id="185453"/>
    <lineage>
        <taxon>Eukaryota</taxon>
        <taxon>Metazoa</taxon>
        <taxon>Chordata</taxon>
        <taxon>Craniata</taxon>
        <taxon>Vertebrata</taxon>
        <taxon>Euteleostomi</taxon>
        <taxon>Mammalia</taxon>
        <taxon>Eutheria</taxon>
        <taxon>Afrotheria</taxon>
        <taxon>Chrysochloridae</taxon>
        <taxon>Chrysochlorinae</taxon>
        <taxon>Chrysochloris</taxon>
    </lineage>
</organism>
<evidence type="ECO:0000313" key="2">
    <source>
        <dbReference type="Proteomes" id="UP000504623"/>
    </source>
</evidence>
<accession>A0A9B0TPI5</accession>
<evidence type="ECO:0000256" key="1">
    <source>
        <dbReference type="SAM" id="MobiDB-lite"/>
    </source>
</evidence>
<gene>
    <name evidence="3" type="primary">LOC102825774</name>
</gene>
<dbReference type="RefSeq" id="XP_006869091.1">
    <property type="nucleotide sequence ID" value="XM_006869029.1"/>
</dbReference>